<protein>
    <submittedName>
        <fullName evidence="1">Uncharacterized protein</fullName>
    </submittedName>
</protein>
<name>A0A1F7GKW1_9BACT</name>
<evidence type="ECO:0000313" key="1">
    <source>
        <dbReference type="EMBL" id="OGK19559.1"/>
    </source>
</evidence>
<organism evidence="1 2">
    <name type="scientific">Candidatus Roizmanbacteria bacterium RIFCSPHIGHO2_01_FULL_39_24</name>
    <dbReference type="NCBI Taxonomy" id="1802032"/>
    <lineage>
        <taxon>Bacteria</taxon>
        <taxon>Candidatus Roizmaniibacteriota</taxon>
    </lineage>
</organism>
<dbReference type="EMBL" id="MFZH01000009">
    <property type="protein sequence ID" value="OGK19559.1"/>
    <property type="molecule type" value="Genomic_DNA"/>
</dbReference>
<accession>A0A1F7GKW1</accession>
<evidence type="ECO:0000313" key="2">
    <source>
        <dbReference type="Proteomes" id="UP000176850"/>
    </source>
</evidence>
<reference evidence="1 2" key="1">
    <citation type="journal article" date="2016" name="Nat. Commun.">
        <title>Thousands of microbial genomes shed light on interconnected biogeochemical processes in an aquifer system.</title>
        <authorList>
            <person name="Anantharaman K."/>
            <person name="Brown C.T."/>
            <person name="Hug L.A."/>
            <person name="Sharon I."/>
            <person name="Castelle C.J."/>
            <person name="Probst A.J."/>
            <person name="Thomas B.C."/>
            <person name="Singh A."/>
            <person name="Wilkins M.J."/>
            <person name="Karaoz U."/>
            <person name="Brodie E.L."/>
            <person name="Williams K.H."/>
            <person name="Hubbard S.S."/>
            <person name="Banfield J.F."/>
        </authorList>
    </citation>
    <scope>NUCLEOTIDE SEQUENCE [LARGE SCALE GENOMIC DNA]</scope>
</reference>
<dbReference type="Proteomes" id="UP000176850">
    <property type="component" value="Unassembled WGS sequence"/>
</dbReference>
<comment type="caution">
    <text evidence="1">The sequence shown here is derived from an EMBL/GenBank/DDBJ whole genome shotgun (WGS) entry which is preliminary data.</text>
</comment>
<proteinExistence type="predicted"/>
<gene>
    <name evidence="1" type="ORF">A2799_00280</name>
</gene>
<sequence length="119" mass="13765">MNPYGFIHKLQALKCRGKETSDILHTITSIFYLSINESDFIQYQRRAINSVISALQKSGSFKNTRIIVRTVMNIKNLSLENLESIKFAVEKNSQVRNEVYAIPDLLKFLSEEYAYKITI</sequence>
<dbReference type="AlphaFoldDB" id="A0A1F7GKW1"/>